<gene>
    <name evidence="8" type="ORF">CEPIT_LOCUS14963</name>
</gene>
<dbReference type="InterPro" id="IPR027329">
    <property type="entry name" value="TPX2_C"/>
</dbReference>
<dbReference type="GO" id="GO:0005880">
    <property type="term" value="C:nuclear microtubule"/>
    <property type="evidence" value="ECO:0007669"/>
    <property type="project" value="TreeGrafter"/>
</dbReference>
<evidence type="ECO:0000256" key="3">
    <source>
        <dbReference type="ARBA" id="ARBA00022490"/>
    </source>
</evidence>
<dbReference type="GO" id="GO:0008017">
    <property type="term" value="F:microtubule binding"/>
    <property type="evidence" value="ECO:0007669"/>
    <property type="project" value="TreeGrafter"/>
</dbReference>
<evidence type="ECO:0000256" key="5">
    <source>
        <dbReference type="ARBA" id="ARBA00023212"/>
    </source>
</evidence>
<comment type="caution">
    <text evidence="8">The sequence shown here is derived from an EMBL/GenBank/DDBJ whole genome shotgun (WGS) entry which is preliminary data.</text>
</comment>
<keyword evidence="5" id="KW-0206">Cytoskeleton</keyword>
<dbReference type="GO" id="GO:0060236">
    <property type="term" value="P:regulation of mitotic spindle organization"/>
    <property type="evidence" value="ECO:0007669"/>
    <property type="project" value="InterPro"/>
</dbReference>
<feature type="compositionally biased region" description="Low complexity" evidence="6">
    <location>
        <begin position="1"/>
        <end position="15"/>
    </location>
</feature>
<keyword evidence="3" id="KW-0963">Cytoplasm</keyword>
<name>A0AAV0DIH8_9ASTE</name>
<keyword evidence="4" id="KW-0493">Microtubule</keyword>
<dbReference type="EMBL" id="CAMAPF010000106">
    <property type="protein sequence ID" value="CAH9099473.1"/>
    <property type="molecule type" value="Genomic_DNA"/>
</dbReference>
<feature type="region of interest" description="Disordered" evidence="6">
    <location>
        <begin position="1"/>
        <end position="86"/>
    </location>
</feature>
<proteinExistence type="inferred from homology"/>
<evidence type="ECO:0000256" key="4">
    <source>
        <dbReference type="ARBA" id="ARBA00022701"/>
    </source>
</evidence>
<feature type="region of interest" description="Disordered" evidence="6">
    <location>
        <begin position="432"/>
        <end position="461"/>
    </location>
</feature>
<accession>A0AAV0DIH8</accession>
<evidence type="ECO:0000259" key="7">
    <source>
        <dbReference type="Pfam" id="PF06886"/>
    </source>
</evidence>
<evidence type="ECO:0000313" key="9">
    <source>
        <dbReference type="Proteomes" id="UP001152523"/>
    </source>
</evidence>
<evidence type="ECO:0000313" key="8">
    <source>
        <dbReference type="EMBL" id="CAH9099473.1"/>
    </source>
</evidence>
<evidence type="ECO:0000256" key="2">
    <source>
        <dbReference type="ARBA" id="ARBA00005885"/>
    </source>
</evidence>
<dbReference type="PANTHER" id="PTHR14326:SF58">
    <property type="entry name" value="TPX2 (TARGETING PROTEIN FOR XKLP2) PROTEIN FAMILY"/>
    <property type="match status" value="1"/>
</dbReference>
<dbReference type="Proteomes" id="UP001152523">
    <property type="component" value="Unassembled WGS sequence"/>
</dbReference>
<keyword evidence="9" id="KW-1185">Reference proteome</keyword>
<dbReference type="InterPro" id="IPR009675">
    <property type="entry name" value="TPX2_fam"/>
</dbReference>
<feature type="domain" description="TPX2 C-terminal" evidence="7">
    <location>
        <begin position="362"/>
        <end position="434"/>
    </location>
</feature>
<dbReference type="GO" id="GO:0090307">
    <property type="term" value="P:mitotic spindle assembly"/>
    <property type="evidence" value="ECO:0007669"/>
    <property type="project" value="TreeGrafter"/>
</dbReference>
<organism evidence="8 9">
    <name type="scientific">Cuscuta epithymum</name>
    <dbReference type="NCBI Taxonomy" id="186058"/>
    <lineage>
        <taxon>Eukaryota</taxon>
        <taxon>Viridiplantae</taxon>
        <taxon>Streptophyta</taxon>
        <taxon>Embryophyta</taxon>
        <taxon>Tracheophyta</taxon>
        <taxon>Spermatophyta</taxon>
        <taxon>Magnoliopsida</taxon>
        <taxon>eudicotyledons</taxon>
        <taxon>Gunneridae</taxon>
        <taxon>Pentapetalae</taxon>
        <taxon>asterids</taxon>
        <taxon>lamiids</taxon>
        <taxon>Solanales</taxon>
        <taxon>Convolvulaceae</taxon>
        <taxon>Cuscuteae</taxon>
        <taxon>Cuscuta</taxon>
        <taxon>Cuscuta subgen. Cuscuta</taxon>
    </lineage>
</organism>
<evidence type="ECO:0000256" key="1">
    <source>
        <dbReference type="ARBA" id="ARBA00004245"/>
    </source>
</evidence>
<feature type="compositionally biased region" description="Basic residues" evidence="6">
    <location>
        <begin position="63"/>
        <end position="72"/>
    </location>
</feature>
<reference evidence="8" key="1">
    <citation type="submission" date="2022-07" db="EMBL/GenBank/DDBJ databases">
        <authorList>
            <person name="Macas J."/>
            <person name="Novak P."/>
            <person name="Neumann P."/>
        </authorList>
    </citation>
    <scope>NUCLEOTIDE SEQUENCE</scope>
</reference>
<feature type="compositionally biased region" description="Basic and acidic residues" evidence="6">
    <location>
        <begin position="141"/>
        <end position="158"/>
    </location>
</feature>
<dbReference type="Pfam" id="PF06886">
    <property type="entry name" value="TPX2"/>
    <property type="match status" value="1"/>
</dbReference>
<protein>
    <recommendedName>
        <fullName evidence="7">TPX2 C-terminal domain-containing protein</fullName>
    </recommendedName>
</protein>
<dbReference type="PANTHER" id="PTHR14326">
    <property type="entry name" value="TARGETING PROTEIN FOR XKLP2"/>
    <property type="match status" value="1"/>
</dbReference>
<feature type="compositionally biased region" description="Polar residues" evidence="6">
    <location>
        <begin position="52"/>
        <end position="62"/>
    </location>
</feature>
<comment type="similarity">
    <text evidence="2">Belongs to the TPX2 family.</text>
</comment>
<dbReference type="GO" id="GO:0005819">
    <property type="term" value="C:spindle"/>
    <property type="evidence" value="ECO:0007669"/>
    <property type="project" value="InterPro"/>
</dbReference>
<sequence>MESSSKSSGVSSHCSRVTENVDPNISSSSSKHANSPSMAKSAKKSPISASKTPNPMASPSSQKKIRQRKFVVAKRNSTKAATDSAKTESVVCKCGKGGGKKCSCVAYASLRASREEFFKSRRGINGEESVLEELEMRIENEIGSKDEEEKGGKVKSDDFSSTNLELNEGKMSGEMCVKRRRDKVLGDARENDTQPAYGNVMHLVKAFEELFTIHKPRDTEKKHENEGEEIEKGMKLELSDCAISSESLGLLHSHRSLSLDSQGTLVGGINTRSNSAESSGVCTKRFLKRRLPRATSQKPFNLRTEQRGKSKEKEFINKLKQMEEEDKKSRIPIAQGLPWTTDEPECLVKPPVKESTRTIDLVLHSDMRAADRAEFDHKVEEKLCIIEQQKMERDRLQKLAEEEEIRRLRKELVPKAQPLPYFDRPFIPVRSEKLPTLPQEPKSHIPQTKKIKSSAMKVNNV</sequence>
<feature type="compositionally biased region" description="Low complexity" evidence="6">
    <location>
        <begin position="26"/>
        <end position="51"/>
    </location>
</feature>
<dbReference type="GO" id="GO:0030295">
    <property type="term" value="F:protein kinase activator activity"/>
    <property type="evidence" value="ECO:0007669"/>
    <property type="project" value="TreeGrafter"/>
</dbReference>
<evidence type="ECO:0000256" key="6">
    <source>
        <dbReference type="SAM" id="MobiDB-lite"/>
    </source>
</evidence>
<dbReference type="AlphaFoldDB" id="A0AAV0DIH8"/>
<comment type="subcellular location">
    <subcellularLocation>
        <location evidence="1">Cytoplasm</location>
        <location evidence="1">Cytoskeleton</location>
    </subcellularLocation>
</comment>
<feature type="region of interest" description="Disordered" evidence="6">
    <location>
        <begin position="141"/>
        <end position="165"/>
    </location>
</feature>